<dbReference type="PANTHER" id="PTHR11638">
    <property type="entry name" value="ATP-DEPENDENT CLP PROTEASE"/>
    <property type="match status" value="1"/>
</dbReference>
<accession>F2Q854</accession>
<protein>
    <submittedName>
        <fullName evidence="8">Putative Clp ATPase</fullName>
    </submittedName>
</protein>
<evidence type="ECO:0000313" key="8">
    <source>
        <dbReference type="EMBL" id="CAX67785.1"/>
    </source>
</evidence>
<evidence type="ECO:0000256" key="1">
    <source>
        <dbReference type="ARBA" id="ARBA00008675"/>
    </source>
</evidence>
<feature type="domain" description="AAA+ ATPase" evidence="6">
    <location>
        <begin position="580"/>
        <end position="724"/>
    </location>
</feature>
<dbReference type="PRINTS" id="PR00300">
    <property type="entry name" value="CLPPROTEASEA"/>
</dbReference>
<dbReference type="SMART" id="SM01086">
    <property type="entry name" value="ClpB_D2-small"/>
    <property type="match status" value="1"/>
</dbReference>
<keyword evidence="3" id="KW-0547">Nucleotide-binding</keyword>
<dbReference type="PROSITE" id="PS00870">
    <property type="entry name" value="CLPAB_1"/>
    <property type="match status" value="1"/>
</dbReference>
<dbReference type="InterPro" id="IPR001270">
    <property type="entry name" value="ClpA/B"/>
</dbReference>
<dbReference type="InterPro" id="IPR003593">
    <property type="entry name" value="AAA+_ATPase"/>
</dbReference>
<feature type="domain" description="Clp ATPase C-terminal" evidence="7">
    <location>
        <begin position="750"/>
        <end position="842"/>
    </location>
</feature>
<dbReference type="CDD" id="cd00009">
    <property type="entry name" value="AAA"/>
    <property type="match status" value="1"/>
</dbReference>
<dbReference type="InterPro" id="IPR019489">
    <property type="entry name" value="Clp_ATPase_C"/>
</dbReference>
<sequence>MNVGSYLKKIVANLDVEARKCLDAAISLAVSRTHHEVETEHLLLALMIAHTGLIEKLGLNAGLRGDDLLDALTTSLNSLRSGNSRPPVLSESLVEHLERSWLHASVNWQQNHLPVQAFLGCLLNDLSGNQVRFSSMLSQALSCDGELADKLLLQECTTAVARQPMNSGNSDDSTLAKYTRNLTEQARQKALDPALGREAEIRQIIDVLLRRRQNNPVLTGEPGVGKTAVVEGLAQRIVEGSVPETLKNMEILSLDMGLLQAGASVKGEFENRLQTLLREVKAYSSPVILFIDEAHTLIGAGGQAGQNDAANLLKPALARGEIRVLAATTWAEYKKYFEKDAALARRFQVIKIAEPDVEAATAMLRSMKSAMSLHHGVTILESALLAAVTLSSRYISGRQLPDKSISLLDTACARVAVSQCHEPKEIEDLNALLSNIAVERDSLQQESGNDARLHWLAQREGEIQQDLNKLIPEWQRQRDLVARIKASQDMQETAALRAELSQLHQEQPLVFDCVDEACVADVIAGWTGIPLGRMMEKDQNQLSELLTRLEARVIGQSYALDAIVQQVRIGRANLNDPAKPLGVFMLAGPSGVGKTETALALSDLLYGGEQNLITINMSEYQEAHSVSGLKGSPPGYVGYGQGGVLTEAVRRRPYSVVLLDEVEKAHPDVMELFYQVFDKGVMEDAEGQLINFRNTLIILTSNLASDRIMSACSAGEITHDGLVELIRPEFDRHFRPAFMGRLRLIPYLPVVADTLAHIIQLKLNKICERFRRAAGYESQLTYNDKVVKFFASRCRVEQSGAREIDSVLNRELLPLLTERLLSAEDQQTMALLLNVSKNKLTISKKRS</sequence>
<reference evidence="8" key="1">
    <citation type="submission" date="2009-04" db="EMBL/GenBank/DDBJ databases">
        <title>Novel enterobacterial integrative and conjugative elements (ICEs), including a mobilisable relateive of SPI-7.</title>
        <authorList>
            <person name="Seth-Smith H.M."/>
        </authorList>
    </citation>
    <scope>NUCLEOTIDE SEQUENCE</scope>
    <source>
        <strain evidence="8">Y69</strain>
    </source>
</reference>
<dbReference type="NCBIfam" id="TIGR03345">
    <property type="entry name" value="VI_ClpV1"/>
    <property type="match status" value="1"/>
</dbReference>
<feature type="domain" description="AAA+ ATPase" evidence="6">
    <location>
        <begin position="212"/>
        <end position="358"/>
    </location>
</feature>
<dbReference type="SUPFAM" id="SSF81923">
    <property type="entry name" value="Double Clp-N motif"/>
    <property type="match status" value="1"/>
</dbReference>
<evidence type="ECO:0000259" key="7">
    <source>
        <dbReference type="SMART" id="SM01086"/>
    </source>
</evidence>
<dbReference type="Pfam" id="PF00004">
    <property type="entry name" value="AAA"/>
    <property type="match status" value="1"/>
</dbReference>
<dbReference type="GO" id="GO:0005737">
    <property type="term" value="C:cytoplasm"/>
    <property type="evidence" value="ECO:0007669"/>
    <property type="project" value="TreeGrafter"/>
</dbReference>
<dbReference type="CDD" id="cd19499">
    <property type="entry name" value="RecA-like_ClpB_Hsp104-like"/>
    <property type="match status" value="1"/>
</dbReference>
<dbReference type="InterPro" id="IPR004176">
    <property type="entry name" value="Clp_R_N"/>
</dbReference>
<dbReference type="Pfam" id="PF02861">
    <property type="entry name" value="Clp_N"/>
    <property type="match status" value="1"/>
</dbReference>
<dbReference type="Gene3D" id="3.40.50.300">
    <property type="entry name" value="P-loop containing nucleotide triphosphate hydrolases"/>
    <property type="match status" value="3"/>
</dbReference>
<keyword evidence="2" id="KW-0677">Repeat</keyword>
<dbReference type="InterPro" id="IPR036628">
    <property type="entry name" value="Clp_N_dom_sf"/>
</dbReference>
<dbReference type="GO" id="GO:0016887">
    <property type="term" value="F:ATP hydrolysis activity"/>
    <property type="evidence" value="ECO:0007669"/>
    <property type="project" value="InterPro"/>
</dbReference>
<dbReference type="SMART" id="SM00382">
    <property type="entry name" value="AAA"/>
    <property type="match status" value="2"/>
</dbReference>
<dbReference type="Pfam" id="PF07724">
    <property type="entry name" value="AAA_2"/>
    <property type="match status" value="1"/>
</dbReference>
<evidence type="ECO:0000256" key="2">
    <source>
        <dbReference type="ARBA" id="ARBA00022737"/>
    </source>
</evidence>
<dbReference type="Gene3D" id="1.10.1780.10">
    <property type="entry name" value="Clp, N-terminal domain"/>
    <property type="match status" value="1"/>
</dbReference>
<evidence type="ECO:0000256" key="5">
    <source>
        <dbReference type="ARBA" id="ARBA00023186"/>
    </source>
</evidence>
<gene>
    <name evidence="8" type="ORF">Y69_0022</name>
</gene>
<evidence type="ECO:0000256" key="4">
    <source>
        <dbReference type="ARBA" id="ARBA00022840"/>
    </source>
</evidence>
<dbReference type="InterPro" id="IPR017729">
    <property type="entry name" value="ATPase_T6SS_ClpV1"/>
</dbReference>
<dbReference type="Pfam" id="PF10431">
    <property type="entry name" value="ClpB_D2-small"/>
    <property type="match status" value="1"/>
</dbReference>
<dbReference type="Gene3D" id="1.10.8.60">
    <property type="match status" value="1"/>
</dbReference>
<dbReference type="InterPro" id="IPR027417">
    <property type="entry name" value="P-loop_NTPase"/>
</dbReference>
<organism evidence="8">
    <name type="scientific">Yersinia enterocolitica</name>
    <dbReference type="NCBI Taxonomy" id="630"/>
    <lineage>
        <taxon>Bacteria</taxon>
        <taxon>Pseudomonadati</taxon>
        <taxon>Pseudomonadota</taxon>
        <taxon>Gammaproteobacteria</taxon>
        <taxon>Enterobacterales</taxon>
        <taxon>Yersiniaceae</taxon>
        <taxon>Yersinia</taxon>
    </lineage>
</organism>
<dbReference type="InterPro" id="IPR050130">
    <property type="entry name" value="ClpA_ClpB"/>
</dbReference>
<dbReference type="Pfam" id="PF17871">
    <property type="entry name" value="AAA_lid_9"/>
    <property type="match status" value="1"/>
</dbReference>
<dbReference type="SUPFAM" id="SSF52540">
    <property type="entry name" value="P-loop containing nucleoside triphosphate hydrolases"/>
    <property type="match status" value="2"/>
</dbReference>
<dbReference type="PANTHER" id="PTHR11638:SF18">
    <property type="entry name" value="HEAT SHOCK PROTEIN 104"/>
    <property type="match status" value="1"/>
</dbReference>
<dbReference type="FunFam" id="3.40.50.300:FF:000010">
    <property type="entry name" value="Chaperone clpB 1, putative"/>
    <property type="match status" value="1"/>
</dbReference>
<keyword evidence="4" id="KW-0067">ATP-binding</keyword>
<comment type="similarity">
    <text evidence="1">Belongs to the ClpA/ClpB family.</text>
</comment>
<dbReference type="InterPro" id="IPR003959">
    <property type="entry name" value="ATPase_AAA_core"/>
</dbReference>
<evidence type="ECO:0000259" key="6">
    <source>
        <dbReference type="SMART" id="SM00382"/>
    </source>
</evidence>
<name>F2Q854_YEREN</name>
<dbReference type="GO" id="GO:0005524">
    <property type="term" value="F:ATP binding"/>
    <property type="evidence" value="ECO:0007669"/>
    <property type="project" value="UniProtKB-KW"/>
</dbReference>
<dbReference type="GO" id="GO:0034605">
    <property type="term" value="P:cellular response to heat"/>
    <property type="evidence" value="ECO:0007669"/>
    <property type="project" value="TreeGrafter"/>
</dbReference>
<dbReference type="InterPro" id="IPR018368">
    <property type="entry name" value="ClpA/B_CS1"/>
</dbReference>
<dbReference type="InterPro" id="IPR041546">
    <property type="entry name" value="ClpA/ClpB_AAA_lid"/>
</dbReference>
<dbReference type="AlphaFoldDB" id="F2Q854"/>
<proteinExistence type="inferred from homology"/>
<keyword evidence="5" id="KW-0143">Chaperone</keyword>
<dbReference type="EMBL" id="FN298493">
    <property type="protein sequence ID" value="CAX67785.1"/>
    <property type="molecule type" value="Genomic_DNA"/>
</dbReference>
<evidence type="ECO:0000256" key="3">
    <source>
        <dbReference type="ARBA" id="ARBA00022741"/>
    </source>
</evidence>